<organism evidence="2">
    <name type="scientific">uncultured Solirubrobacteraceae bacterium</name>
    <dbReference type="NCBI Taxonomy" id="1162706"/>
    <lineage>
        <taxon>Bacteria</taxon>
        <taxon>Bacillati</taxon>
        <taxon>Actinomycetota</taxon>
        <taxon>Thermoleophilia</taxon>
        <taxon>Solirubrobacterales</taxon>
        <taxon>Solirubrobacteraceae</taxon>
        <taxon>environmental samples</taxon>
    </lineage>
</organism>
<dbReference type="AlphaFoldDB" id="A0A6J4RJF1"/>
<dbReference type="InterPro" id="IPR029058">
    <property type="entry name" value="AB_hydrolase_fold"/>
</dbReference>
<dbReference type="PRINTS" id="PR00412">
    <property type="entry name" value="EPOXHYDRLASE"/>
</dbReference>
<dbReference type="EC" id="3.1.1.24" evidence="2"/>
<dbReference type="Pfam" id="PF12697">
    <property type="entry name" value="Abhydrolase_6"/>
    <property type="match status" value="1"/>
</dbReference>
<dbReference type="PRINTS" id="PR00111">
    <property type="entry name" value="ABHYDROLASE"/>
</dbReference>
<dbReference type="SUPFAM" id="SSF53474">
    <property type="entry name" value="alpha/beta-Hydrolases"/>
    <property type="match status" value="1"/>
</dbReference>
<dbReference type="InterPro" id="IPR000073">
    <property type="entry name" value="AB_hydrolase_1"/>
</dbReference>
<sequence length="251" mass="27305">MARPADEAVVLVHSALGDARMWGPLIPHLGGLRTVTYDLRGHGEQAFPEEEYSLAADLLAVMEERDIARCSLVGSSLGGRVALEAALHAPDRVGALVLIGSGLDLDVEEGEVYAYAVEEERLIEAGELDAAVDLNLRFWVDGPRREEGASGEATRGLVRAMLRRAFEAQQDVDAAEVRLEPRLAERLGEIDVPALVLVGREDARDMVDLSRRLARELPRAELVELDGLAHLPSLEAPEVVGPLVRDFLARL</sequence>
<dbReference type="EMBL" id="CADCVO010000031">
    <property type="protein sequence ID" value="CAA9467719.1"/>
    <property type="molecule type" value="Genomic_DNA"/>
</dbReference>
<accession>A0A6J4RJF1</accession>
<evidence type="ECO:0000313" key="2">
    <source>
        <dbReference type="EMBL" id="CAA9467719.1"/>
    </source>
</evidence>
<dbReference type="PANTHER" id="PTHR43798">
    <property type="entry name" value="MONOACYLGLYCEROL LIPASE"/>
    <property type="match status" value="1"/>
</dbReference>
<dbReference type="GO" id="GO:0047570">
    <property type="term" value="F:3-oxoadipate enol-lactonase activity"/>
    <property type="evidence" value="ECO:0007669"/>
    <property type="project" value="UniProtKB-EC"/>
</dbReference>
<dbReference type="InterPro" id="IPR050266">
    <property type="entry name" value="AB_hydrolase_sf"/>
</dbReference>
<protein>
    <submittedName>
        <fullName evidence="2">Beta-ketoadipate enol-lactone hydrolase</fullName>
        <ecNumber evidence="2">3.1.1.24</ecNumber>
    </submittedName>
</protein>
<proteinExistence type="predicted"/>
<feature type="domain" description="AB hydrolase-1" evidence="1">
    <location>
        <begin position="9"/>
        <end position="240"/>
    </location>
</feature>
<gene>
    <name evidence="2" type="ORF">AVDCRST_MAG13-188</name>
</gene>
<keyword evidence="2" id="KW-0378">Hydrolase</keyword>
<dbReference type="Gene3D" id="3.40.50.1820">
    <property type="entry name" value="alpha/beta hydrolase"/>
    <property type="match status" value="1"/>
</dbReference>
<evidence type="ECO:0000259" key="1">
    <source>
        <dbReference type="Pfam" id="PF12697"/>
    </source>
</evidence>
<reference evidence="2" key="1">
    <citation type="submission" date="2020-02" db="EMBL/GenBank/DDBJ databases">
        <authorList>
            <person name="Meier V. D."/>
        </authorList>
    </citation>
    <scope>NUCLEOTIDE SEQUENCE</scope>
    <source>
        <strain evidence="2">AVDCRST_MAG13</strain>
    </source>
</reference>
<dbReference type="InterPro" id="IPR000639">
    <property type="entry name" value="Epox_hydrolase-like"/>
</dbReference>
<name>A0A6J4RJF1_9ACTN</name>